<feature type="region of interest" description="Disordered" evidence="1">
    <location>
        <begin position="40"/>
        <end position="85"/>
    </location>
</feature>
<keyword evidence="2" id="KW-0472">Membrane</keyword>
<keyword evidence="2" id="KW-1133">Transmembrane helix</keyword>
<gene>
    <name evidence="3" type="ORF">A3F27_00790</name>
</gene>
<feature type="transmembrane region" description="Helical" evidence="2">
    <location>
        <begin position="7"/>
        <end position="31"/>
    </location>
</feature>
<organism evidence="3 4">
    <name type="scientific">Candidatus Kaiserbacteria bacterium RIFCSPHIGHO2_12_FULL_53_13</name>
    <dbReference type="NCBI Taxonomy" id="1798502"/>
    <lineage>
        <taxon>Bacteria</taxon>
        <taxon>Candidatus Kaiseribacteriota</taxon>
    </lineage>
</organism>
<reference evidence="3 4" key="1">
    <citation type="journal article" date="2016" name="Nat. Commun.">
        <title>Thousands of microbial genomes shed light on interconnected biogeochemical processes in an aquifer system.</title>
        <authorList>
            <person name="Anantharaman K."/>
            <person name="Brown C.T."/>
            <person name="Hug L.A."/>
            <person name="Sharon I."/>
            <person name="Castelle C.J."/>
            <person name="Probst A.J."/>
            <person name="Thomas B.C."/>
            <person name="Singh A."/>
            <person name="Wilkins M.J."/>
            <person name="Karaoz U."/>
            <person name="Brodie E.L."/>
            <person name="Williams K.H."/>
            <person name="Hubbard S.S."/>
            <person name="Banfield J.F."/>
        </authorList>
    </citation>
    <scope>NUCLEOTIDE SEQUENCE [LARGE SCALE GENOMIC DNA]</scope>
</reference>
<name>A0A1F6E834_9BACT</name>
<dbReference type="AlphaFoldDB" id="A0A1F6E834"/>
<evidence type="ECO:0000256" key="1">
    <source>
        <dbReference type="SAM" id="MobiDB-lite"/>
    </source>
</evidence>
<proteinExistence type="predicted"/>
<comment type="caution">
    <text evidence="3">The sequence shown here is derived from an EMBL/GenBank/DDBJ whole genome shotgun (WGS) entry which is preliminary data.</text>
</comment>
<evidence type="ECO:0000313" key="4">
    <source>
        <dbReference type="Proteomes" id="UP000176689"/>
    </source>
</evidence>
<sequence length="397" mass="42731">MKNQRGFVSAAILIAIVLGLIVVGGGAYFVIQQNPTSQSVSENQQNNFLPDNTLPTKNTTANQPSNTQPVPSAQKENPPKSQNSQTYSKIYTNDEFGISLAHPDDWQCKTYKTNSAHPDWFQTTCEHNGVWENDPNLAISVPFVAEDHDLWVKVREATITGQNSSSVKKTVYRSAGFGGSIGMVEYIFSGSASAKSYGAYTLYGSEKPYKTAEEAEGILDAVVKTIAVKSPTNSTSQTAPNLNTVAIKITVPNGGETLKIGNTVRVSWEAQNVSSKYVGLRLEVWQISGDKPIIDSSGQCSNCTSGAMITLSNPVSSDGLANGAGSVDWKVGEKLYPLHTPPGPGNNYVLMAVAERGNTDAEAAECRQKNPSSVMCGKPWTVELGRDYSDRVFSITN</sequence>
<evidence type="ECO:0000256" key="2">
    <source>
        <dbReference type="SAM" id="Phobius"/>
    </source>
</evidence>
<keyword evidence="2" id="KW-0812">Transmembrane</keyword>
<evidence type="ECO:0000313" key="3">
    <source>
        <dbReference type="EMBL" id="OGG69818.1"/>
    </source>
</evidence>
<accession>A0A1F6E834</accession>
<protein>
    <submittedName>
        <fullName evidence="3">Uncharacterized protein</fullName>
    </submittedName>
</protein>
<dbReference type="Proteomes" id="UP000176689">
    <property type="component" value="Unassembled WGS sequence"/>
</dbReference>
<dbReference type="EMBL" id="MFLP01000028">
    <property type="protein sequence ID" value="OGG69818.1"/>
    <property type="molecule type" value="Genomic_DNA"/>
</dbReference>